<organism evidence="2 3">
    <name type="scientific">Jaapia argillacea MUCL 33604</name>
    <dbReference type="NCBI Taxonomy" id="933084"/>
    <lineage>
        <taxon>Eukaryota</taxon>
        <taxon>Fungi</taxon>
        <taxon>Dikarya</taxon>
        <taxon>Basidiomycota</taxon>
        <taxon>Agaricomycotina</taxon>
        <taxon>Agaricomycetes</taxon>
        <taxon>Agaricomycetidae</taxon>
        <taxon>Jaapiales</taxon>
        <taxon>Jaapiaceae</taxon>
        <taxon>Jaapia</taxon>
    </lineage>
</organism>
<gene>
    <name evidence="2" type="ORF">JAAARDRAFT_81622</name>
</gene>
<sequence length="340" mass="38682">MIISQIISGRWRERVIRDDRVVKCCRRLVSTYGDAPAPSSHRAVASQCIKILVVFCSHFQLLFPELGCREVMERCIQESSVKPDRSGKFMVVGPLQRVSTQLYEVLDSNSDIFKAVVLAENIGSMIEEGVDFSENKLLGKALVTLLELTNDSYHRTLAASHLSNVLSIHFPAFRRQLYTLLRQHLTPKLVSAWWNSCDIASRFCIEDLWKRLLGEVYWLLLDPEVARSRIVDERWVKSCFLDTIPRHPGGSTTSRQISQPKEYEIIAKTFSPLIDDIFAYIRLKYTNPDVHLWTVFLAFESQAHSSSASTSTEAEGICVPPEYDQLPTYEEASSTSTRDS</sequence>
<reference evidence="3" key="1">
    <citation type="journal article" date="2014" name="Proc. Natl. Acad. Sci. U.S.A.">
        <title>Extensive sampling of basidiomycete genomes demonstrates inadequacy of the white-rot/brown-rot paradigm for wood decay fungi.</title>
        <authorList>
            <person name="Riley R."/>
            <person name="Salamov A.A."/>
            <person name="Brown D.W."/>
            <person name="Nagy L.G."/>
            <person name="Floudas D."/>
            <person name="Held B.W."/>
            <person name="Levasseur A."/>
            <person name="Lombard V."/>
            <person name="Morin E."/>
            <person name="Otillar R."/>
            <person name="Lindquist E.A."/>
            <person name="Sun H."/>
            <person name="LaButti K.M."/>
            <person name="Schmutz J."/>
            <person name="Jabbour D."/>
            <person name="Luo H."/>
            <person name="Baker S.E."/>
            <person name="Pisabarro A.G."/>
            <person name="Walton J.D."/>
            <person name="Blanchette R.A."/>
            <person name="Henrissat B."/>
            <person name="Martin F."/>
            <person name="Cullen D."/>
            <person name="Hibbett D.S."/>
            <person name="Grigoriev I.V."/>
        </authorList>
    </citation>
    <scope>NUCLEOTIDE SEQUENCE [LARGE SCALE GENOMIC DNA]</scope>
    <source>
        <strain evidence="3">MUCL 33604</strain>
    </source>
</reference>
<evidence type="ECO:0000313" key="2">
    <source>
        <dbReference type="EMBL" id="KDQ51046.1"/>
    </source>
</evidence>
<dbReference type="AlphaFoldDB" id="A0A067PKR5"/>
<dbReference type="EMBL" id="KL197752">
    <property type="protein sequence ID" value="KDQ51046.1"/>
    <property type="molecule type" value="Genomic_DNA"/>
</dbReference>
<dbReference type="InParanoid" id="A0A067PKR5"/>
<accession>A0A067PKR5</accession>
<dbReference type="HOGENOM" id="CLU_816521_0_0_1"/>
<feature type="region of interest" description="Disordered" evidence="1">
    <location>
        <begin position="310"/>
        <end position="340"/>
    </location>
</feature>
<proteinExistence type="predicted"/>
<feature type="compositionally biased region" description="Polar residues" evidence="1">
    <location>
        <begin position="331"/>
        <end position="340"/>
    </location>
</feature>
<protein>
    <submittedName>
        <fullName evidence="2">Uncharacterized protein</fullName>
    </submittedName>
</protein>
<dbReference type="Proteomes" id="UP000027265">
    <property type="component" value="Unassembled WGS sequence"/>
</dbReference>
<evidence type="ECO:0000256" key="1">
    <source>
        <dbReference type="SAM" id="MobiDB-lite"/>
    </source>
</evidence>
<evidence type="ECO:0000313" key="3">
    <source>
        <dbReference type="Proteomes" id="UP000027265"/>
    </source>
</evidence>
<name>A0A067PKR5_9AGAM</name>
<keyword evidence="3" id="KW-1185">Reference proteome</keyword>